<sequence length="727" mass="83874">MVERTETPPSPSSTVPFPRDQDFVDRRTLLDQIHQKCSIPASRTALVGLGGAGKSQLAIEYSYQIRDQSPETWVFWVHASNAARFEQSFQEIADRVKIPEWRSPKADMFKLVHDWLCDEKKGKWFLILDNVDDARFLVEASVTSQETQVGGSGSKFTRSLWTNVPLSQNGSILITTRTRSAALKLVEESDMVAVEPMDERHAVALFDKKLRIPSDQKDITELVAALEYMPLAIVQAAAYISQRAPRCTVLQYMEKFYTSDQRKTSLLNYEAGHLRRDRDAKNSIIITWQISFDHIYETQRTAADLLSLMSFFDRQGIPEALLRDQAGRKNGRESEDGRESENRKAEGGDGRESDDEDTASDWSGDEKFEDDILILRNYSFISVNVNGTMFEMHRLVQLATRKWLEAHEQLEMWKQQYIKNLCSEYPRTGEYKNWVKCQALFPHARTLLAQQPESNRSLREWASILHTAAWYALGKGNLSDAEKMSKRAMKIRNEIFGQEHEDTLDSMGLVATVYTEGGRWIEGEELNMQVVKMSQRVLGQEHPDTLISMNNLASTYWNQGRWKEAEELDVQVIEIRKRVLGQEHPDTLMSISNLASTYWNQGRWKEAEELDVQVIEIRKRVLGQEHPDTLISMNNLASTYWNQGRWKEAEELEVQVIEMRKRVLGQEHPDTLMSMNNLACTWKDQGLQKEALALMEDCFQRRSRILGPKHPYTLDSLTFLNEWKVEE</sequence>
<evidence type="ECO:0000313" key="3">
    <source>
        <dbReference type="EMBL" id="ERF72255.1"/>
    </source>
</evidence>
<dbReference type="PRINTS" id="PR00381">
    <property type="entry name" value="KINESINLIGHT"/>
</dbReference>
<dbReference type="Pfam" id="PF13374">
    <property type="entry name" value="TPR_10"/>
    <property type="match status" value="4"/>
</dbReference>
<accession>U1HPE1</accession>
<dbReference type="OMA" id="IHQRIDH"/>
<protein>
    <recommendedName>
        <fullName evidence="2">DUF7779 domain-containing protein</fullName>
    </recommendedName>
</protein>
<dbReference type="OrthoDB" id="4225819at2759"/>
<name>U1HPE1_ENDPU</name>
<organism evidence="3 4">
    <name type="scientific">Endocarpon pusillum (strain Z07020 / HMAS-L-300199)</name>
    <name type="common">Lichen-forming fungus</name>
    <dbReference type="NCBI Taxonomy" id="1263415"/>
    <lineage>
        <taxon>Eukaryota</taxon>
        <taxon>Fungi</taxon>
        <taxon>Dikarya</taxon>
        <taxon>Ascomycota</taxon>
        <taxon>Pezizomycotina</taxon>
        <taxon>Eurotiomycetes</taxon>
        <taxon>Chaetothyriomycetidae</taxon>
        <taxon>Verrucariales</taxon>
        <taxon>Verrucariaceae</taxon>
        <taxon>Endocarpon</taxon>
    </lineage>
</organism>
<dbReference type="HOGENOM" id="CLU_000288_125_8_1"/>
<dbReference type="PANTHER" id="PTHR46082:SF6">
    <property type="entry name" value="AAA+ ATPASE DOMAIN-CONTAINING PROTEIN-RELATED"/>
    <property type="match status" value="1"/>
</dbReference>
<dbReference type="PANTHER" id="PTHR46082">
    <property type="entry name" value="ATP/GTP-BINDING PROTEIN-RELATED"/>
    <property type="match status" value="1"/>
</dbReference>
<evidence type="ECO:0000313" key="4">
    <source>
        <dbReference type="Proteomes" id="UP000019373"/>
    </source>
</evidence>
<dbReference type="InterPro" id="IPR011990">
    <property type="entry name" value="TPR-like_helical_dom_sf"/>
</dbReference>
<dbReference type="InterPro" id="IPR056681">
    <property type="entry name" value="DUF7779"/>
</dbReference>
<dbReference type="SUPFAM" id="SSF48452">
    <property type="entry name" value="TPR-like"/>
    <property type="match status" value="2"/>
</dbReference>
<dbReference type="Proteomes" id="UP000019373">
    <property type="component" value="Unassembled WGS sequence"/>
</dbReference>
<dbReference type="Pfam" id="PF13424">
    <property type="entry name" value="TPR_12"/>
    <property type="match status" value="1"/>
</dbReference>
<dbReference type="GeneID" id="19237196"/>
<feature type="compositionally biased region" description="Basic and acidic residues" evidence="1">
    <location>
        <begin position="323"/>
        <end position="351"/>
    </location>
</feature>
<dbReference type="AlphaFoldDB" id="U1HPE1"/>
<feature type="region of interest" description="Disordered" evidence="1">
    <location>
        <begin position="323"/>
        <end position="364"/>
    </location>
</feature>
<reference evidence="4" key="1">
    <citation type="journal article" date="2014" name="BMC Genomics">
        <title>Genome characteristics reveal the impact of lichenization on lichen-forming fungus Endocarpon pusillum Hedwig (Verrucariales, Ascomycota).</title>
        <authorList>
            <person name="Wang Y.-Y."/>
            <person name="Liu B."/>
            <person name="Zhang X.-Y."/>
            <person name="Zhou Q.-M."/>
            <person name="Zhang T."/>
            <person name="Li H."/>
            <person name="Yu Y.-F."/>
            <person name="Zhang X.-L."/>
            <person name="Hao X.-Y."/>
            <person name="Wang M."/>
            <person name="Wang L."/>
            <person name="Wei J.-C."/>
        </authorList>
    </citation>
    <scope>NUCLEOTIDE SEQUENCE [LARGE SCALE GENOMIC DNA]</scope>
    <source>
        <strain evidence="4">Z07020 / HMAS-L-300199</strain>
    </source>
</reference>
<evidence type="ECO:0000256" key="1">
    <source>
        <dbReference type="SAM" id="MobiDB-lite"/>
    </source>
</evidence>
<evidence type="ECO:0000259" key="2">
    <source>
        <dbReference type="Pfam" id="PF25000"/>
    </source>
</evidence>
<dbReference type="RefSeq" id="XP_007802100.1">
    <property type="nucleotide sequence ID" value="XM_007803909.1"/>
</dbReference>
<dbReference type="SUPFAM" id="SSF52540">
    <property type="entry name" value="P-loop containing nucleoside triphosphate hydrolases"/>
    <property type="match status" value="1"/>
</dbReference>
<keyword evidence="4" id="KW-1185">Reference proteome</keyword>
<dbReference type="InterPro" id="IPR027417">
    <property type="entry name" value="P-loop_NTPase"/>
</dbReference>
<feature type="region of interest" description="Disordered" evidence="1">
    <location>
        <begin position="1"/>
        <end position="20"/>
    </location>
</feature>
<dbReference type="NCBIfam" id="NF040586">
    <property type="entry name" value="FxSxx_TPR"/>
    <property type="match status" value="1"/>
</dbReference>
<dbReference type="Gene3D" id="1.25.40.10">
    <property type="entry name" value="Tetratricopeptide repeat domain"/>
    <property type="match status" value="2"/>
</dbReference>
<proteinExistence type="predicted"/>
<dbReference type="Pfam" id="PF25000">
    <property type="entry name" value="DUF7779"/>
    <property type="match status" value="1"/>
</dbReference>
<feature type="domain" description="DUF7779" evidence="2">
    <location>
        <begin position="298"/>
        <end position="407"/>
    </location>
</feature>
<dbReference type="Gene3D" id="3.40.50.300">
    <property type="entry name" value="P-loop containing nucleotide triphosphate hydrolases"/>
    <property type="match status" value="1"/>
</dbReference>
<dbReference type="InterPro" id="IPR053137">
    <property type="entry name" value="NLR-like"/>
</dbReference>
<dbReference type="eggNOG" id="KOG1840">
    <property type="taxonomic scope" value="Eukaryota"/>
</dbReference>
<gene>
    <name evidence="3" type="ORF">EPUS_02142</name>
</gene>
<dbReference type="EMBL" id="KE721111">
    <property type="protein sequence ID" value="ERF72255.1"/>
    <property type="molecule type" value="Genomic_DNA"/>
</dbReference>